<accession>A0A556AYA0</accession>
<evidence type="ECO:0000256" key="6">
    <source>
        <dbReference type="ARBA" id="ARBA00022692"/>
    </source>
</evidence>
<dbReference type="PANTHER" id="PTHR43630">
    <property type="entry name" value="POLY-BETA-1,6-N-ACETYL-D-GLUCOSAMINE SYNTHASE"/>
    <property type="match status" value="1"/>
</dbReference>
<evidence type="ECO:0000256" key="8">
    <source>
        <dbReference type="ARBA" id="ARBA00023136"/>
    </source>
</evidence>
<proteinExistence type="inferred from homology"/>
<evidence type="ECO:0000256" key="5">
    <source>
        <dbReference type="ARBA" id="ARBA00022679"/>
    </source>
</evidence>
<evidence type="ECO:0000256" key="7">
    <source>
        <dbReference type="ARBA" id="ARBA00022989"/>
    </source>
</evidence>
<dbReference type="RefSeq" id="WP_143946791.1">
    <property type="nucleotide sequence ID" value="NZ_BAABMB010000004.1"/>
</dbReference>
<dbReference type="CDD" id="cd06423">
    <property type="entry name" value="CESA_like"/>
    <property type="match status" value="1"/>
</dbReference>
<keyword evidence="6 10" id="KW-0812">Transmembrane</keyword>
<evidence type="ECO:0000313" key="12">
    <source>
        <dbReference type="Proteomes" id="UP000318405"/>
    </source>
</evidence>
<keyword evidence="4 10" id="KW-0328">Glycosyltransferase</keyword>
<evidence type="ECO:0000256" key="1">
    <source>
        <dbReference type="ARBA" id="ARBA00004651"/>
    </source>
</evidence>
<sequence>MQQELHVSLTSFVFYYPFFMSYLWIIGGLLHYFIFEEGRRLQDTALPRCPKVAIVVPCYNEGANVVEVISHLHTMRYPNYVVIAVNDGSRDETGPLLDSLVDHHPELLVLHQHRNEGKAIGLTTAAQLTDAEFLLCIDGDSLPDPDAITFMLTHLLADDKVGAVTGNPRIRNRSTLLGRMQVGEFSSIIGLIKRTQQLYGRLMTVSGVMAMFRRSALENVGYWSADMMTEDIDISWKLQLSGWRLRYEPRALTWILMPETIKGLYRQRLRWAKGGLQTAMKYAPRLMHPRHILMWPIFFEFWLSVVWAYSLLLLIVLALVGMFFTLPEGWRYDVVPRWHGTLLFLTCLAQLLAGIVIDRKYDYRILRYYLDTVWYPVAFWMLGMITTVIALPQVLFRRARSRARWVSPDRGMKV</sequence>
<evidence type="ECO:0000256" key="4">
    <source>
        <dbReference type="ARBA" id="ARBA00022676"/>
    </source>
</evidence>
<dbReference type="InterPro" id="IPR029044">
    <property type="entry name" value="Nucleotide-diphossugar_trans"/>
</dbReference>
<keyword evidence="12" id="KW-1185">Reference proteome</keyword>
<dbReference type="OrthoDB" id="276604at2"/>
<evidence type="ECO:0000313" key="11">
    <source>
        <dbReference type="EMBL" id="TSH97909.1"/>
    </source>
</evidence>
<keyword evidence="5 10" id="KW-0808">Transferase</keyword>
<feature type="transmembrane region" description="Helical" evidence="10">
    <location>
        <begin position="377"/>
        <end position="396"/>
    </location>
</feature>
<feature type="transmembrane region" description="Helical" evidence="10">
    <location>
        <begin position="12"/>
        <end position="35"/>
    </location>
</feature>
<feature type="transmembrane region" description="Helical" evidence="10">
    <location>
        <begin position="338"/>
        <end position="357"/>
    </location>
</feature>
<keyword evidence="7 10" id="KW-1133">Transmembrane helix</keyword>
<dbReference type="GO" id="GO:0008375">
    <property type="term" value="F:acetylglucosaminyltransferase activity"/>
    <property type="evidence" value="ECO:0007669"/>
    <property type="project" value="UniProtKB-UniRule"/>
</dbReference>
<dbReference type="AlphaFoldDB" id="A0A556AYA0"/>
<dbReference type="PANTHER" id="PTHR43630:SF1">
    <property type="entry name" value="POLY-BETA-1,6-N-ACETYL-D-GLUCOSAMINE SYNTHASE"/>
    <property type="match status" value="1"/>
</dbReference>
<comment type="subcellular location">
    <subcellularLocation>
        <location evidence="1 10">Cell membrane</location>
        <topology evidence="1 10">Multi-pass membrane protein</topology>
    </subcellularLocation>
</comment>
<dbReference type="Gene3D" id="3.90.550.10">
    <property type="entry name" value="Spore Coat Polysaccharide Biosynthesis Protein SpsA, Chain A"/>
    <property type="match status" value="1"/>
</dbReference>
<evidence type="ECO:0000256" key="9">
    <source>
        <dbReference type="NCBIfam" id="TIGR03937"/>
    </source>
</evidence>
<keyword evidence="8 10" id="KW-0472">Membrane</keyword>
<gene>
    <name evidence="11" type="primary">pgaC</name>
    <name evidence="11" type="ORF">FOZ76_03715</name>
</gene>
<evidence type="ECO:0000256" key="2">
    <source>
        <dbReference type="ARBA" id="ARBA00006739"/>
    </source>
</evidence>
<evidence type="ECO:0000256" key="3">
    <source>
        <dbReference type="ARBA" id="ARBA00022475"/>
    </source>
</evidence>
<comment type="caution">
    <text evidence="11">The sequence shown here is derived from an EMBL/GenBank/DDBJ whole genome shotgun (WGS) entry which is preliminary data.</text>
</comment>
<name>A0A556AYA0_9BURK</name>
<feature type="transmembrane region" description="Helical" evidence="10">
    <location>
        <begin position="301"/>
        <end position="326"/>
    </location>
</feature>
<organism evidence="11 12">
    <name type="scientific">Verticiella sediminum</name>
    <dbReference type="NCBI Taxonomy" id="1247510"/>
    <lineage>
        <taxon>Bacteria</taxon>
        <taxon>Pseudomonadati</taxon>
        <taxon>Pseudomonadota</taxon>
        <taxon>Betaproteobacteria</taxon>
        <taxon>Burkholderiales</taxon>
        <taxon>Alcaligenaceae</taxon>
        <taxon>Verticiella</taxon>
    </lineage>
</organism>
<dbReference type="InterPro" id="IPR023853">
    <property type="entry name" value="PGA_PgaC/IcaA"/>
</dbReference>
<dbReference type="Pfam" id="PF13641">
    <property type="entry name" value="Glyco_tranf_2_3"/>
    <property type="match status" value="1"/>
</dbReference>
<dbReference type="GO" id="GO:0005886">
    <property type="term" value="C:plasma membrane"/>
    <property type="evidence" value="ECO:0007669"/>
    <property type="project" value="UniProtKB-SubCell"/>
</dbReference>
<comment type="similarity">
    <text evidence="2 10">Belongs to the glycosyltransferase 2 family.</text>
</comment>
<dbReference type="SUPFAM" id="SSF53448">
    <property type="entry name" value="Nucleotide-diphospho-sugar transferases"/>
    <property type="match status" value="1"/>
</dbReference>
<protein>
    <recommendedName>
        <fullName evidence="9 10">Poly-beta-1,6-N-acetyl-D-glucosamine synthase</fullName>
        <shortName evidence="10">Poly-beta-1,6-GlcNAc synthase</shortName>
        <ecNumber evidence="10">2.4.1.-</ecNumber>
    </recommendedName>
</protein>
<dbReference type="Proteomes" id="UP000318405">
    <property type="component" value="Unassembled WGS sequence"/>
</dbReference>
<dbReference type="EC" id="2.4.1.-" evidence="10"/>
<keyword evidence="3 10" id="KW-1003">Cell membrane</keyword>
<dbReference type="EMBL" id="VLTJ01000007">
    <property type="protein sequence ID" value="TSH97909.1"/>
    <property type="molecule type" value="Genomic_DNA"/>
</dbReference>
<dbReference type="GO" id="GO:0043708">
    <property type="term" value="P:cell adhesion involved in biofilm formation"/>
    <property type="evidence" value="ECO:0007669"/>
    <property type="project" value="InterPro"/>
</dbReference>
<evidence type="ECO:0000256" key="10">
    <source>
        <dbReference type="RuleBase" id="RU364028"/>
    </source>
</evidence>
<reference evidence="11 12" key="1">
    <citation type="submission" date="2019-07" db="EMBL/GenBank/DDBJ databases">
        <title>Qingshengfaniella alkalisoli gen. nov., sp. nov., isolated from saline soil.</title>
        <authorList>
            <person name="Xu L."/>
            <person name="Huang X.-X."/>
            <person name="Sun J.-Q."/>
        </authorList>
    </citation>
    <scope>NUCLEOTIDE SEQUENCE [LARGE SCALE GENOMIC DNA]</scope>
    <source>
        <strain evidence="11 12">DSM 27279</strain>
    </source>
</reference>
<dbReference type="NCBIfam" id="TIGR03937">
    <property type="entry name" value="PgaC_IcaA"/>
    <property type="match status" value="1"/>
</dbReference>